<dbReference type="PANTHER" id="PTHR11136">
    <property type="entry name" value="FOLYLPOLYGLUTAMATE SYNTHASE-RELATED"/>
    <property type="match status" value="1"/>
</dbReference>
<reference evidence="5" key="1">
    <citation type="submission" date="2014-12" db="EMBL/GenBank/DDBJ databases">
        <title>Insight into the proteome of Arion vulgaris.</title>
        <authorList>
            <person name="Aradska J."/>
            <person name="Bulat T."/>
            <person name="Smidak R."/>
            <person name="Sarate P."/>
            <person name="Gangsoo J."/>
            <person name="Sialana F."/>
            <person name="Bilban M."/>
            <person name="Lubec G."/>
        </authorList>
    </citation>
    <scope>NUCLEOTIDE SEQUENCE</scope>
    <source>
        <tissue evidence="5">Skin</tissue>
    </source>
</reference>
<dbReference type="InterPro" id="IPR036565">
    <property type="entry name" value="Mur-like_cat_sf"/>
</dbReference>
<dbReference type="InterPro" id="IPR001645">
    <property type="entry name" value="Folylpolyglutamate_synth"/>
</dbReference>
<dbReference type="Gene3D" id="3.40.1190.10">
    <property type="entry name" value="Mur-like, catalytic domain"/>
    <property type="match status" value="1"/>
</dbReference>
<sequence length="111" mass="12892">MADTRIISEYEEVTKCLRTRTTDLAEMRAMMNRLENEGRLDMLFAMMNTFLRRGGIQEHELEKVPIIHIAGTKGKGSTSAFTECILRHHGYRTGLFTSPHMYQIRERICIN</sequence>
<evidence type="ECO:0000313" key="5">
    <source>
        <dbReference type="EMBL" id="CEK72979.1"/>
    </source>
</evidence>
<keyword evidence="4" id="KW-0067">ATP-binding</keyword>
<name>A0A0B6ZWN9_9EUPU</name>
<evidence type="ECO:0000256" key="2">
    <source>
        <dbReference type="ARBA" id="ARBA00022598"/>
    </source>
</evidence>
<accession>A0A0B6ZWN9</accession>
<proteinExistence type="inferred from homology"/>
<keyword evidence="3" id="KW-0547">Nucleotide-binding</keyword>
<dbReference type="UniPathway" id="UPA00850"/>
<evidence type="ECO:0000256" key="3">
    <source>
        <dbReference type="ARBA" id="ARBA00022741"/>
    </source>
</evidence>
<comment type="similarity">
    <text evidence="1">Belongs to the folylpolyglutamate synthase family.</text>
</comment>
<dbReference type="GO" id="GO:0005739">
    <property type="term" value="C:mitochondrion"/>
    <property type="evidence" value="ECO:0007669"/>
    <property type="project" value="TreeGrafter"/>
</dbReference>
<dbReference type="PANTHER" id="PTHR11136:SF5">
    <property type="entry name" value="FOLYLPOLYGLUTAMATE SYNTHASE, MITOCHONDRIAL"/>
    <property type="match status" value="1"/>
</dbReference>
<dbReference type="EMBL" id="HACG01026114">
    <property type="protein sequence ID" value="CEK72979.1"/>
    <property type="molecule type" value="Transcribed_RNA"/>
</dbReference>
<gene>
    <name evidence="5" type="primary">ORF84775</name>
</gene>
<dbReference type="AlphaFoldDB" id="A0A0B6ZWN9"/>
<dbReference type="InterPro" id="IPR018109">
    <property type="entry name" value="Folylpolyglutamate_synth_CS"/>
</dbReference>
<dbReference type="GO" id="GO:0004326">
    <property type="term" value="F:tetrahydrofolylpolyglutamate synthase activity"/>
    <property type="evidence" value="ECO:0007669"/>
    <property type="project" value="InterPro"/>
</dbReference>
<evidence type="ECO:0000256" key="1">
    <source>
        <dbReference type="ARBA" id="ARBA00008276"/>
    </source>
</evidence>
<dbReference type="PROSITE" id="PS01011">
    <property type="entry name" value="FOLYLPOLYGLU_SYNT_1"/>
    <property type="match status" value="1"/>
</dbReference>
<keyword evidence="2" id="KW-0436">Ligase</keyword>
<dbReference type="SUPFAM" id="SSF53623">
    <property type="entry name" value="MurD-like peptide ligases, catalytic domain"/>
    <property type="match status" value="1"/>
</dbReference>
<dbReference type="GO" id="GO:0005829">
    <property type="term" value="C:cytosol"/>
    <property type="evidence" value="ECO:0007669"/>
    <property type="project" value="TreeGrafter"/>
</dbReference>
<feature type="non-terminal residue" evidence="5">
    <location>
        <position position="111"/>
    </location>
</feature>
<dbReference type="GO" id="GO:0005524">
    <property type="term" value="F:ATP binding"/>
    <property type="evidence" value="ECO:0007669"/>
    <property type="project" value="UniProtKB-KW"/>
</dbReference>
<evidence type="ECO:0000256" key="4">
    <source>
        <dbReference type="ARBA" id="ARBA00022840"/>
    </source>
</evidence>
<protein>
    <submittedName>
        <fullName evidence="5">Uncharacterized protein</fullName>
    </submittedName>
</protein>
<organism evidence="5">
    <name type="scientific">Arion vulgaris</name>
    <dbReference type="NCBI Taxonomy" id="1028688"/>
    <lineage>
        <taxon>Eukaryota</taxon>
        <taxon>Metazoa</taxon>
        <taxon>Spiralia</taxon>
        <taxon>Lophotrochozoa</taxon>
        <taxon>Mollusca</taxon>
        <taxon>Gastropoda</taxon>
        <taxon>Heterobranchia</taxon>
        <taxon>Euthyneura</taxon>
        <taxon>Panpulmonata</taxon>
        <taxon>Eupulmonata</taxon>
        <taxon>Stylommatophora</taxon>
        <taxon>Helicina</taxon>
        <taxon>Arionoidea</taxon>
        <taxon>Arionidae</taxon>
        <taxon>Arion</taxon>
    </lineage>
</organism>